<keyword evidence="3" id="KW-1185">Reference proteome</keyword>
<dbReference type="Proteomes" id="UP000249746">
    <property type="component" value="Unassembled WGS sequence"/>
</dbReference>
<feature type="chain" id="PRO_5015968337" description="Lipoprotein" evidence="1">
    <location>
        <begin position="21"/>
        <end position="94"/>
    </location>
</feature>
<dbReference type="RefSeq" id="WP_111229193.1">
    <property type="nucleotide sequence ID" value="NZ_NBIU01000004.1"/>
</dbReference>
<proteinExistence type="predicted"/>
<dbReference type="OrthoDB" id="5326714at2"/>
<evidence type="ECO:0008006" key="4">
    <source>
        <dbReference type="Google" id="ProtNLM"/>
    </source>
</evidence>
<gene>
    <name evidence="2" type="ORF">B6S12_02195</name>
</gene>
<evidence type="ECO:0000313" key="3">
    <source>
        <dbReference type="Proteomes" id="UP000249746"/>
    </source>
</evidence>
<reference evidence="2 3" key="1">
    <citation type="submission" date="2017-03" db="EMBL/GenBank/DDBJ databases">
        <title>Genomic and clinical evidence uncovers the enterohepatic species Helicobacter valdiviensis as a potential human intestinal pathogen.</title>
        <authorList>
            <person name="Fresia P."/>
            <person name="Jara R."/>
            <person name="Sierra R."/>
            <person name="Ferres I."/>
            <person name="Greif G."/>
            <person name="Iraola G."/>
            <person name="Collado L."/>
        </authorList>
    </citation>
    <scope>NUCLEOTIDE SEQUENCE [LARGE SCALE GENOMIC DNA]</scope>
    <source>
        <strain evidence="2 3">WBE14</strain>
    </source>
</reference>
<sequence>MRALKFIKIGLILTSTALFFSGCISNKTDAFLLGAGIGAGATYYFMNDGKIFGYSKSGIQSQIQGKRPKDVSIPADLEWYYFEEDLRREQNASF</sequence>
<organism evidence="2 3">
    <name type="scientific">Helicobacter valdiviensis</name>
    <dbReference type="NCBI Taxonomy" id="1458358"/>
    <lineage>
        <taxon>Bacteria</taxon>
        <taxon>Pseudomonadati</taxon>
        <taxon>Campylobacterota</taxon>
        <taxon>Epsilonproteobacteria</taxon>
        <taxon>Campylobacterales</taxon>
        <taxon>Helicobacteraceae</taxon>
        <taxon>Helicobacter</taxon>
    </lineage>
</organism>
<evidence type="ECO:0000313" key="2">
    <source>
        <dbReference type="EMBL" id="PZT48673.1"/>
    </source>
</evidence>
<dbReference type="PROSITE" id="PS51257">
    <property type="entry name" value="PROKAR_LIPOPROTEIN"/>
    <property type="match status" value="1"/>
</dbReference>
<accession>A0A2W6PPM1</accession>
<protein>
    <recommendedName>
        <fullName evidence="4">Lipoprotein</fullName>
    </recommendedName>
</protein>
<feature type="signal peptide" evidence="1">
    <location>
        <begin position="1"/>
        <end position="20"/>
    </location>
</feature>
<comment type="caution">
    <text evidence="2">The sequence shown here is derived from an EMBL/GenBank/DDBJ whole genome shotgun (WGS) entry which is preliminary data.</text>
</comment>
<dbReference type="EMBL" id="NBIU01000004">
    <property type="protein sequence ID" value="PZT48673.1"/>
    <property type="molecule type" value="Genomic_DNA"/>
</dbReference>
<name>A0A2W6PPM1_9HELI</name>
<evidence type="ECO:0000256" key="1">
    <source>
        <dbReference type="SAM" id="SignalP"/>
    </source>
</evidence>
<keyword evidence="1" id="KW-0732">Signal</keyword>
<dbReference type="AlphaFoldDB" id="A0A2W6PPM1"/>